<evidence type="ECO:0000313" key="11">
    <source>
        <dbReference type="Proteomes" id="UP001437460"/>
    </source>
</evidence>
<evidence type="ECO:0000313" key="10">
    <source>
        <dbReference type="EMBL" id="MEQ2563505.1"/>
    </source>
</evidence>
<dbReference type="EC" id="6.3.4.19" evidence="8"/>
<dbReference type="NCBIfam" id="TIGR02433">
    <property type="entry name" value="lysidine_TilS_C"/>
    <property type="match status" value="1"/>
</dbReference>
<comment type="function">
    <text evidence="8">Ligates lysine onto the cytidine present at position 34 of the AUA codon-specific tRNA(Ile) that contains the anticodon CAU, in an ATP-dependent manner. Cytidine is converted to lysidine, thus changing the amino acid specificity of the tRNA from methionine to isoleucine.</text>
</comment>
<sequence length="485" mass="54772">MLNKVRDYIREQDMAAPGDAVIVALSGGADSVCLLTVMKRLDFALRAVHVHHGIRGAEADRDEVFVRNLCERFSVPLFVAHCQVPAYAAERGLSEEEAGRILRYRILEEEAEKWEQELSGGGQVKIALAHHRDDNAETILHHLLRGSGLTGLAGIRPLQGRRIRPFLCVGRDEIRSYLTAEHIDWCEDSTNQSADYTRNRIRSQVLPLLKETVNEQAEEHILQAGQIIGQADVYLRQQAEKIWQMANDMAHNEASRVPVENSMVPGPKEAPDCAAIPLAVFAAQPDILKIYLIRHMLDRLQPGWKDITSRHFTAIAELAGKPVGSRLDLPGGLMARTGYETLEIMRKTEEKPVLDSETGGRGGNAVYQRAPELHMSVFSRQKDQEIPKNQYTKWFDYDKIKGTLSVRTRRAGDYLILPSGGRKTITRYMIDEKIPKETRDQILLLAEGSHVLWVVGYRISEYYKIEERTENILQVTCDGGKDYGR</sequence>
<gene>
    <name evidence="8 10" type="primary">tilS</name>
    <name evidence="10" type="ORF">WMO41_10115</name>
</gene>
<dbReference type="Gene3D" id="3.40.50.620">
    <property type="entry name" value="HUPs"/>
    <property type="match status" value="1"/>
</dbReference>
<evidence type="ECO:0000256" key="8">
    <source>
        <dbReference type="HAMAP-Rule" id="MF_01161"/>
    </source>
</evidence>
<dbReference type="SUPFAM" id="SSF82829">
    <property type="entry name" value="MesJ substrate recognition domain-like"/>
    <property type="match status" value="1"/>
</dbReference>
<evidence type="ECO:0000256" key="3">
    <source>
        <dbReference type="ARBA" id="ARBA00022598"/>
    </source>
</evidence>
<protein>
    <recommendedName>
        <fullName evidence="8">tRNA(Ile)-lysidine synthase</fullName>
        <ecNumber evidence="8">6.3.4.19</ecNumber>
    </recommendedName>
    <alternativeName>
        <fullName evidence="8">tRNA(Ile)-2-lysyl-cytidine synthase</fullName>
    </alternativeName>
    <alternativeName>
        <fullName evidence="8">tRNA(Ile)-lysidine synthetase</fullName>
    </alternativeName>
</protein>
<evidence type="ECO:0000256" key="1">
    <source>
        <dbReference type="ARBA" id="ARBA00004496"/>
    </source>
</evidence>
<evidence type="ECO:0000259" key="9">
    <source>
        <dbReference type="SMART" id="SM00977"/>
    </source>
</evidence>
<organism evidence="10 11">
    <name type="scientific">Ventrimonas faecis</name>
    <dbReference type="NCBI Taxonomy" id="3133170"/>
    <lineage>
        <taxon>Bacteria</taxon>
        <taxon>Bacillati</taxon>
        <taxon>Bacillota</taxon>
        <taxon>Clostridia</taxon>
        <taxon>Lachnospirales</taxon>
        <taxon>Lachnospiraceae</taxon>
        <taxon>Ventrimonas</taxon>
    </lineage>
</organism>
<comment type="subcellular location">
    <subcellularLocation>
        <location evidence="1 8">Cytoplasm</location>
    </subcellularLocation>
</comment>
<comment type="catalytic activity">
    <reaction evidence="7 8">
        <text>cytidine(34) in tRNA(Ile2) + L-lysine + ATP = lysidine(34) in tRNA(Ile2) + AMP + diphosphate + H(+)</text>
        <dbReference type="Rhea" id="RHEA:43744"/>
        <dbReference type="Rhea" id="RHEA-COMP:10625"/>
        <dbReference type="Rhea" id="RHEA-COMP:10670"/>
        <dbReference type="ChEBI" id="CHEBI:15378"/>
        <dbReference type="ChEBI" id="CHEBI:30616"/>
        <dbReference type="ChEBI" id="CHEBI:32551"/>
        <dbReference type="ChEBI" id="CHEBI:33019"/>
        <dbReference type="ChEBI" id="CHEBI:82748"/>
        <dbReference type="ChEBI" id="CHEBI:83665"/>
        <dbReference type="ChEBI" id="CHEBI:456215"/>
        <dbReference type="EC" id="6.3.4.19"/>
    </reaction>
</comment>
<feature type="binding site" evidence="8">
    <location>
        <begin position="26"/>
        <end position="31"/>
    </location>
    <ligand>
        <name>ATP</name>
        <dbReference type="ChEBI" id="CHEBI:30616"/>
    </ligand>
</feature>
<keyword evidence="5 8" id="KW-0547">Nucleotide-binding</keyword>
<keyword evidence="6 8" id="KW-0067">ATP-binding</keyword>
<dbReference type="Proteomes" id="UP001437460">
    <property type="component" value="Unassembled WGS sequence"/>
</dbReference>
<evidence type="ECO:0000256" key="7">
    <source>
        <dbReference type="ARBA" id="ARBA00048539"/>
    </source>
</evidence>
<dbReference type="NCBIfam" id="TIGR02432">
    <property type="entry name" value="lysidine_TilS_N"/>
    <property type="match status" value="1"/>
</dbReference>
<dbReference type="InterPro" id="IPR012795">
    <property type="entry name" value="tRNA_Ile_lys_synt_N"/>
</dbReference>
<dbReference type="SUPFAM" id="SSF52402">
    <property type="entry name" value="Adenine nucleotide alpha hydrolases-like"/>
    <property type="match status" value="1"/>
</dbReference>
<name>A0ABV1HMH3_9FIRM</name>
<keyword evidence="4 8" id="KW-0819">tRNA processing</keyword>
<dbReference type="PANTHER" id="PTHR43033">
    <property type="entry name" value="TRNA(ILE)-LYSIDINE SYNTHASE-RELATED"/>
    <property type="match status" value="1"/>
</dbReference>
<evidence type="ECO:0000256" key="4">
    <source>
        <dbReference type="ARBA" id="ARBA00022694"/>
    </source>
</evidence>
<dbReference type="InterPro" id="IPR012796">
    <property type="entry name" value="Lysidine-tRNA-synth_C"/>
</dbReference>
<evidence type="ECO:0000256" key="5">
    <source>
        <dbReference type="ARBA" id="ARBA00022741"/>
    </source>
</evidence>
<comment type="similarity">
    <text evidence="8">Belongs to the tRNA(Ile)-lysidine synthase family.</text>
</comment>
<dbReference type="PANTHER" id="PTHR43033:SF1">
    <property type="entry name" value="TRNA(ILE)-LYSIDINE SYNTHASE-RELATED"/>
    <property type="match status" value="1"/>
</dbReference>
<comment type="domain">
    <text evidence="8">The N-terminal region contains the highly conserved SGGXDS motif, predicted to be a P-loop motif involved in ATP binding.</text>
</comment>
<evidence type="ECO:0000256" key="2">
    <source>
        <dbReference type="ARBA" id="ARBA00022490"/>
    </source>
</evidence>
<feature type="domain" description="Lysidine-tRNA(Ile) synthetase C-terminal" evidence="9">
    <location>
        <begin position="404"/>
        <end position="475"/>
    </location>
</feature>
<dbReference type="Pfam" id="PF01171">
    <property type="entry name" value="ATP_bind_3"/>
    <property type="match status" value="1"/>
</dbReference>
<dbReference type="InterPro" id="IPR020825">
    <property type="entry name" value="Phe-tRNA_synthase-like_B3/B4"/>
</dbReference>
<dbReference type="GO" id="GO:0032267">
    <property type="term" value="F:tRNA(Ile)-lysidine synthase activity"/>
    <property type="evidence" value="ECO:0007669"/>
    <property type="project" value="UniProtKB-EC"/>
</dbReference>
<dbReference type="EMBL" id="JBBMFJ010000020">
    <property type="protein sequence ID" value="MEQ2563505.1"/>
    <property type="molecule type" value="Genomic_DNA"/>
</dbReference>
<keyword evidence="3 8" id="KW-0436">Ligase</keyword>
<dbReference type="HAMAP" id="MF_01161">
    <property type="entry name" value="tRNA_Ile_lys_synt"/>
    <property type="match status" value="1"/>
</dbReference>
<dbReference type="Pfam" id="PF11734">
    <property type="entry name" value="TilS_C"/>
    <property type="match status" value="1"/>
</dbReference>
<keyword evidence="11" id="KW-1185">Reference proteome</keyword>
<dbReference type="InterPro" id="IPR012094">
    <property type="entry name" value="tRNA_Ile_lys_synt"/>
</dbReference>
<accession>A0ABV1HMH3</accession>
<dbReference type="SMART" id="SM00977">
    <property type="entry name" value="TilS_C"/>
    <property type="match status" value="1"/>
</dbReference>
<keyword evidence="2 8" id="KW-0963">Cytoplasm</keyword>
<dbReference type="Gene3D" id="3.50.40.10">
    <property type="entry name" value="Phenylalanyl-trna Synthetase, Chain B, domain 3"/>
    <property type="match status" value="1"/>
</dbReference>
<dbReference type="CDD" id="cd01992">
    <property type="entry name" value="TilS_N"/>
    <property type="match status" value="1"/>
</dbReference>
<dbReference type="SUPFAM" id="SSF56037">
    <property type="entry name" value="PheT/TilS domain"/>
    <property type="match status" value="1"/>
</dbReference>
<proteinExistence type="inferred from homology"/>
<evidence type="ECO:0000256" key="6">
    <source>
        <dbReference type="ARBA" id="ARBA00022840"/>
    </source>
</evidence>
<dbReference type="RefSeq" id="WP_349229639.1">
    <property type="nucleotide sequence ID" value="NZ_JBBMFJ010000020.1"/>
</dbReference>
<dbReference type="InterPro" id="IPR011063">
    <property type="entry name" value="TilS/TtcA_N"/>
</dbReference>
<comment type="caution">
    <text evidence="10">The sequence shown here is derived from an EMBL/GenBank/DDBJ whole genome shotgun (WGS) entry which is preliminary data.</text>
</comment>
<reference evidence="10 11" key="1">
    <citation type="submission" date="2024-03" db="EMBL/GenBank/DDBJ databases">
        <title>Human intestinal bacterial collection.</title>
        <authorList>
            <person name="Pauvert C."/>
            <person name="Hitch T.C.A."/>
            <person name="Clavel T."/>
        </authorList>
    </citation>
    <scope>NUCLEOTIDE SEQUENCE [LARGE SCALE GENOMIC DNA]</scope>
    <source>
        <strain evidence="10 11">CLA-AP-H27</strain>
    </source>
</reference>
<dbReference type="InterPro" id="IPR014729">
    <property type="entry name" value="Rossmann-like_a/b/a_fold"/>
</dbReference>